<accession>A0A319D2F6</accession>
<evidence type="ECO:0000313" key="2">
    <source>
        <dbReference type="EMBL" id="PYH85243.1"/>
    </source>
</evidence>
<dbReference type="OrthoDB" id="2326446at2759"/>
<dbReference type="CDD" id="cd04301">
    <property type="entry name" value="NAT_SF"/>
    <property type="match status" value="1"/>
</dbReference>
<organism evidence="2 3">
    <name type="scientific">Aspergillus uvarum CBS 121591</name>
    <dbReference type="NCBI Taxonomy" id="1448315"/>
    <lineage>
        <taxon>Eukaryota</taxon>
        <taxon>Fungi</taxon>
        <taxon>Dikarya</taxon>
        <taxon>Ascomycota</taxon>
        <taxon>Pezizomycotina</taxon>
        <taxon>Eurotiomycetes</taxon>
        <taxon>Eurotiomycetidae</taxon>
        <taxon>Eurotiales</taxon>
        <taxon>Aspergillaceae</taxon>
        <taxon>Aspergillus</taxon>
        <taxon>Aspergillus subgen. Circumdati</taxon>
    </lineage>
</organism>
<proteinExistence type="predicted"/>
<feature type="domain" description="N-acetyltransferase" evidence="1">
    <location>
        <begin position="10"/>
        <end position="225"/>
    </location>
</feature>
<protein>
    <recommendedName>
        <fullName evidence="1">N-acetyltransferase domain-containing protein</fullName>
    </recommendedName>
</protein>
<dbReference type="AlphaFoldDB" id="A0A319D2F6"/>
<dbReference type="Pfam" id="PF00583">
    <property type="entry name" value="Acetyltransf_1"/>
    <property type="match status" value="1"/>
</dbReference>
<dbReference type="GO" id="GO:0016747">
    <property type="term" value="F:acyltransferase activity, transferring groups other than amino-acyl groups"/>
    <property type="evidence" value="ECO:0007669"/>
    <property type="project" value="InterPro"/>
</dbReference>
<keyword evidence="3" id="KW-1185">Reference proteome</keyword>
<dbReference type="STRING" id="1448315.A0A319D2F6"/>
<evidence type="ECO:0000259" key="1">
    <source>
        <dbReference type="PROSITE" id="PS51186"/>
    </source>
</evidence>
<reference evidence="2 3" key="1">
    <citation type="submission" date="2016-12" db="EMBL/GenBank/DDBJ databases">
        <title>The genomes of Aspergillus section Nigri reveals drivers in fungal speciation.</title>
        <authorList>
            <consortium name="DOE Joint Genome Institute"/>
            <person name="Vesth T.C."/>
            <person name="Nybo J."/>
            <person name="Theobald S."/>
            <person name="Brandl J."/>
            <person name="Frisvad J.C."/>
            <person name="Nielsen K.F."/>
            <person name="Lyhne E.K."/>
            <person name="Kogle M.E."/>
            <person name="Kuo A."/>
            <person name="Riley R."/>
            <person name="Clum A."/>
            <person name="Nolan M."/>
            <person name="Lipzen A."/>
            <person name="Salamov A."/>
            <person name="Henrissat B."/>
            <person name="Wiebenga A."/>
            <person name="De Vries R.P."/>
            <person name="Grigoriev I.V."/>
            <person name="Mortensen U.H."/>
            <person name="Andersen M.R."/>
            <person name="Baker S.E."/>
        </authorList>
    </citation>
    <scope>NUCLEOTIDE SEQUENCE [LARGE SCALE GENOMIC DNA]</scope>
    <source>
        <strain evidence="2 3">CBS 121591</strain>
    </source>
</reference>
<dbReference type="PROSITE" id="PS51186">
    <property type="entry name" value="GNAT"/>
    <property type="match status" value="1"/>
</dbReference>
<dbReference type="RefSeq" id="XP_025495443.1">
    <property type="nucleotide sequence ID" value="XM_025637795.1"/>
</dbReference>
<dbReference type="InterPro" id="IPR000182">
    <property type="entry name" value="GNAT_dom"/>
</dbReference>
<dbReference type="EMBL" id="KZ821680">
    <property type="protein sequence ID" value="PYH85243.1"/>
    <property type="molecule type" value="Genomic_DNA"/>
</dbReference>
<sequence>MSSRTEATLIPWDPLSEPHRALLVKQRVECSWDMEMVQEIWRDEQIRGDKCIYWIVLPVDELVGGGERETLMDTAASISATPRQPTQAEFIPVGHIALDSNNKKAEKVDLGIGSEKVFWVKNFFVRHAFQSNGIGRAAMDEIERIAVREPLCAKTLMLDTVEREDQLREEFAKATYGRVPKIPNQDWYRSRGYGCLKIVQNYYDVPDKNGKIWDTKTVFMRKDLQ</sequence>
<dbReference type="VEuPathDB" id="FungiDB:BO82DRAFT_380849"/>
<dbReference type="Proteomes" id="UP000248340">
    <property type="component" value="Unassembled WGS sequence"/>
</dbReference>
<dbReference type="Gene3D" id="3.40.630.30">
    <property type="match status" value="1"/>
</dbReference>
<gene>
    <name evidence="2" type="ORF">BO82DRAFT_380849</name>
</gene>
<dbReference type="InterPro" id="IPR016181">
    <property type="entry name" value="Acyl_CoA_acyltransferase"/>
</dbReference>
<name>A0A319D2F6_9EURO</name>
<dbReference type="SUPFAM" id="SSF55729">
    <property type="entry name" value="Acyl-CoA N-acyltransferases (Nat)"/>
    <property type="match status" value="1"/>
</dbReference>
<dbReference type="GeneID" id="37140537"/>
<evidence type="ECO:0000313" key="3">
    <source>
        <dbReference type="Proteomes" id="UP000248340"/>
    </source>
</evidence>